<dbReference type="SUPFAM" id="SSF50249">
    <property type="entry name" value="Nucleic acid-binding proteins"/>
    <property type="match status" value="1"/>
</dbReference>
<evidence type="ECO:0000313" key="14">
    <source>
        <dbReference type="Proteomes" id="UP000617340"/>
    </source>
</evidence>
<dbReference type="InterPro" id="IPR019984">
    <property type="entry name" value="Ribosomal_uS17_bact/chlr"/>
</dbReference>
<dbReference type="HAMAP" id="MF_01345_B">
    <property type="entry name" value="Ribosomal_uS17_B"/>
    <property type="match status" value="1"/>
</dbReference>
<evidence type="ECO:0000256" key="6">
    <source>
        <dbReference type="ARBA" id="ARBA00022980"/>
    </source>
</evidence>
<evidence type="ECO:0000256" key="3">
    <source>
        <dbReference type="ARBA" id="ARBA00010254"/>
    </source>
</evidence>
<evidence type="ECO:0000256" key="11">
    <source>
        <dbReference type="ARBA" id="ARBA00035471"/>
    </source>
</evidence>
<evidence type="ECO:0000256" key="5">
    <source>
        <dbReference type="ARBA" id="ARBA00022884"/>
    </source>
</evidence>
<gene>
    <name evidence="13" type="ORF">HZH68_017166</name>
</gene>
<comment type="similarity">
    <text evidence="2">Belongs to the universal ribosomal protein uL29 family.</text>
</comment>
<dbReference type="SUPFAM" id="SSF46561">
    <property type="entry name" value="Ribosomal protein L29 (L29p)"/>
    <property type="match status" value="1"/>
</dbReference>
<evidence type="ECO:0000256" key="9">
    <source>
        <dbReference type="ARBA" id="ARBA00035251"/>
    </source>
</evidence>
<name>A0A834IWP8_VESGE</name>
<proteinExistence type="inferred from homology"/>
<dbReference type="Gene3D" id="2.40.50.140">
    <property type="entry name" value="Nucleic acid-binding proteins"/>
    <property type="match status" value="1"/>
</dbReference>
<dbReference type="Proteomes" id="UP000617340">
    <property type="component" value="Unassembled WGS sequence"/>
</dbReference>
<dbReference type="InterPro" id="IPR018254">
    <property type="entry name" value="Ribosomal_uL29_CS"/>
</dbReference>
<dbReference type="InterPro" id="IPR001854">
    <property type="entry name" value="Ribosomal_uL29"/>
</dbReference>
<keyword evidence="4" id="KW-0699">rRNA-binding</keyword>
<dbReference type="Gene3D" id="3.90.1170.10">
    <property type="entry name" value="Ribosomal protein L10e/L16"/>
    <property type="match status" value="1"/>
</dbReference>
<dbReference type="PROSITE" id="PS00056">
    <property type="entry name" value="RIBOSOMAL_S17"/>
    <property type="match status" value="1"/>
</dbReference>
<dbReference type="Pfam" id="PF00366">
    <property type="entry name" value="Ribosomal_S17"/>
    <property type="match status" value="1"/>
</dbReference>
<dbReference type="EMBL" id="JACSDZ010000029">
    <property type="protein sequence ID" value="KAF7378733.1"/>
    <property type="molecule type" value="Genomic_DNA"/>
</dbReference>
<dbReference type="CDD" id="cd00364">
    <property type="entry name" value="Ribosomal_uS17"/>
    <property type="match status" value="1"/>
</dbReference>
<dbReference type="Gene3D" id="1.10.287.310">
    <property type="match status" value="1"/>
</dbReference>
<evidence type="ECO:0000256" key="12">
    <source>
        <dbReference type="RuleBase" id="RU003872"/>
    </source>
</evidence>
<dbReference type="PROSITE" id="PS00579">
    <property type="entry name" value="RIBOSOMAL_L29"/>
    <property type="match status" value="1"/>
</dbReference>
<sequence length="267" mass="30595">MLMPKRTKYRKPHRVSYEGKAKGAKEINFGEFGLMALDVAQVSEEVAREALRLAAHKLPIRFDELIKAGESKRAELFALKFQAAVGSLEQTHRIKEIKKEIARIELTLAERRLSGENTNKVIKADYNAAVAEAEKAGKEVRAKQRKMIEEQYNQQFGTEVEEIDMQQAMTEAMAAGQEEKAEVKAEEKKEAKKPIVSDKMDKTITVLVETYKNHPIYKKRVKYSKKYKAHDEQQIAQMGDKVEIMETRPLSKTKNFRLVKVIERATL</sequence>
<evidence type="ECO:0000256" key="1">
    <source>
        <dbReference type="ARBA" id="ARBA00002932"/>
    </source>
</evidence>
<dbReference type="CDD" id="cd00427">
    <property type="entry name" value="Ribosomal_L29_HIP"/>
    <property type="match status" value="1"/>
</dbReference>
<dbReference type="GO" id="GO:0003735">
    <property type="term" value="F:structural constituent of ribosome"/>
    <property type="evidence" value="ECO:0007669"/>
    <property type="project" value="InterPro"/>
</dbReference>
<accession>A0A834IWP8</accession>
<comment type="function">
    <text evidence="1">One of the primary rRNA binding proteins, it binds specifically to the 5'-end of 16S ribosomal RNA.</text>
</comment>
<comment type="caution">
    <text evidence="13">The sequence shown here is derived from an EMBL/GenBank/DDBJ whole genome shotgun (WGS) entry which is preliminary data.</text>
</comment>
<dbReference type="InterPro" id="IPR019979">
    <property type="entry name" value="Ribosomal_uS17_CS"/>
</dbReference>
<keyword evidence="6 12" id="KW-0689">Ribosomal protein</keyword>
<reference evidence="13" key="1">
    <citation type="journal article" date="2020" name="G3 (Bethesda)">
        <title>High-Quality Assemblies for Three Invasive Social Wasps from the &lt;i&gt;Vespula&lt;/i&gt; Genus.</title>
        <authorList>
            <person name="Harrop T.W.R."/>
            <person name="Guhlin J."/>
            <person name="McLaughlin G.M."/>
            <person name="Permina E."/>
            <person name="Stockwell P."/>
            <person name="Gilligan J."/>
            <person name="Le Lec M.F."/>
            <person name="Gruber M.A.M."/>
            <person name="Quinn O."/>
            <person name="Lovegrove M."/>
            <person name="Duncan E.J."/>
            <person name="Remnant E.J."/>
            <person name="Van Eeckhoven J."/>
            <person name="Graham B."/>
            <person name="Knapp R.A."/>
            <person name="Langford K.W."/>
            <person name="Kronenberg Z."/>
            <person name="Press M.O."/>
            <person name="Eacker S.M."/>
            <person name="Wilson-Rankin E.E."/>
            <person name="Purcell J."/>
            <person name="Lester P.J."/>
            <person name="Dearden P.K."/>
        </authorList>
    </citation>
    <scope>NUCLEOTIDE SEQUENCE</scope>
    <source>
        <strain evidence="13">Linc-1</strain>
    </source>
</reference>
<dbReference type="InterPro" id="IPR036920">
    <property type="entry name" value="Ribosomal_uL16_sf"/>
</dbReference>
<dbReference type="PANTHER" id="PTHR10744:SF1">
    <property type="entry name" value="SMALL RIBOSOMAL SUBUNIT PROTEIN US17M"/>
    <property type="match status" value="1"/>
</dbReference>
<dbReference type="NCBIfam" id="TIGR03635">
    <property type="entry name" value="uS17_bact"/>
    <property type="match status" value="1"/>
</dbReference>
<dbReference type="NCBIfam" id="TIGR00012">
    <property type="entry name" value="L29"/>
    <property type="match status" value="1"/>
</dbReference>
<keyword evidence="7 12" id="KW-0687">Ribonucleoprotein</keyword>
<evidence type="ECO:0000256" key="4">
    <source>
        <dbReference type="ARBA" id="ARBA00022730"/>
    </source>
</evidence>
<dbReference type="InterPro" id="IPR012340">
    <property type="entry name" value="NA-bd_OB-fold"/>
</dbReference>
<evidence type="ECO:0000313" key="13">
    <source>
        <dbReference type="EMBL" id="KAF7378733.1"/>
    </source>
</evidence>
<dbReference type="GO" id="GO:0022627">
    <property type="term" value="C:cytosolic small ribosomal subunit"/>
    <property type="evidence" value="ECO:0007669"/>
    <property type="project" value="TreeGrafter"/>
</dbReference>
<dbReference type="InterPro" id="IPR000266">
    <property type="entry name" value="Ribosomal_uS17"/>
</dbReference>
<organism evidence="13 14">
    <name type="scientific">Vespula germanica</name>
    <name type="common">German yellow jacket</name>
    <name type="synonym">Paravespula germanica</name>
    <dbReference type="NCBI Taxonomy" id="30212"/>
    <lineage>
        <taxon>Eukaryota</taxon>
        <taxon>Metazoa</taxon>
        <taxon>Ecdysozoa</taxon>
        <taxon>Arthropoda</taxon>
        <taxon>Hexapoda</taxon>
        <taxon>Insecta</taxon>
        <taxon>Pterygota</taxon>
        <taxon>Neoptera</taxon>
        <taxon>Endopterygota</taxon>
        <taxon>Hymenoptera</taxon>
        <taxon>Apocrita</taxon>
        <taxon>Aculeata</taxon>
        <taxon>Vespoidea</taxon>
        <taxon>Vespidae</taxon>
        <taxon>Vespinae</taxon>
        <taxon>Vespula</taxon>
    </lineage>
</organism>
<protein>
    <recommendedName>
        <fullName evidence="8">Small ribosomal subunit protein uS17</fullName>
    </recommendedName>
    <alternativeName>
        <fullName evidence="11">40S ribosomal protein S11</fullName>
    </alternativeName>
    <alternativeName>
        <fullName evidence="10">60S ribosomal protein L35</fullName>
    </alternativeName>
    <alternativeName>
        <fullName evidence="9">Small ribosomal subunit protein uS17c</fullName>
    </alternativeName>
</protein>
<evidence type="ECO:0000256" key="8">
    <source>
        <dbReference type="ARBA" id="ARBA00035164"/>
    </source>
</evidence>
<dbReference type="GO" id="GO:0019843">
    <property type="term" value="F:rRNA binding"/>
    <property type="evidence" value="ECO:0007669"/>
    <property type="project" value="UniProtKB-KW"/>
</dbReference>
<dbReference type="HAMAP" id="MF_00374">
    <property type="entry name" value="Ribosomal_uL29"/>
    <property type="match status" value="1"/>
</dbReference>
<evidence type="ECO:0000256" key="2">
    <source>
        <dbReference type="ARBA" id="ARBA00009254"/>
    </source>
</evidence>
<comment type="similarity">
    <text evidence="3 12">Belongs to the universal ribosomal protein uS17 family.</text>
</comment>
<dbReference type="NCBIfam" id="NF004123">
    <property type="entry name" value="PRK05610.1"/>
    <property type="match status" value="1"/>
</dbReference>
<keyword evidence="14" id="KW-1185">Reference proteome</keyword>
<dbReference type="PRINTS" id="PR00973">
    <property type="entry name" value="RIBOSOMALS17"/>
</dbReference>
<evidence type="ECO:0000256" key="10">
    <source>
        <dbReference type="ARBA" id="ARBA00035334"/>
    </source>
</evidence>
<dbReference type="AlphaFoldDB" id="A0A834IWP8"/>
<dbReference type="Pfam" id="PF00831">
    <property type="entry name" value="Ribosomal_L29"/>
    <property type="match status" value="1"/>
</dbReference>
<evidence type="ECO:0000256" key="7">
    <source>
        <dbReference type="ARBA" id="ARBA00023274"/>
    </source>
</evidence>
<dbReference type="SUPFAM" id="SSF54686">
    <property type="entry name" value="Ribosomal protein L16p/L10e"/>
    <property type="match status" value="1"/>
</dbReference>
<dbReference type="InterPro" id="IPR036049">
    <property type="entry name" value="Ribosomal_uL29_sf"/>
</dbReference>
<dbReference type="PANTHER" id="PTHR10744">
    <property type="entry name" value="40S RIBOSOMAL PROTEIN S11 FAMILY MEMBER"/>
    <property type="match status" value="1"/>
</dbReference>
<dbReference type="GO" id="GO:0006412">
    <property type="term" value="P:translation"/>
    <property type="evidence" value="ECO:0007669"/>
    <property type="project" value="InterPro"/>
</dbReference>
<keyword evidence="5" id="KW-0694">RNA-binding</keyword>